<evidence type="ECO:0000313" key="8">
    <source>
        <dbReference type="EMBL" id="QBP18546.1"/>
    </source>
</evidence>
<reference evidence="9" key="1">
    <citation type="submission" date="2018-12" db="EMBL/GenBank/DDBJ databases">
        <title>A new species of lactobacillus.</title>
        <authorList>
            <person name="Jian Y."/>
            <person name="Xin L."/>
            <person name="Hong Z.J."/>
            <person name="Ming L.Z."/>
            <person name="Hong X.Z."/>
        </authorList>
    </citation>
    <scope>NUCLEOTIDE SEQUENCE [LARGE SCALE GENOMIC DNA]</scope>
    <source>
        <strain evidence="9">HSLZ-75</strain>
    </source>
</reference>
<gene>
    <name evidence="8" type="primary">gpsB</name>
    <name evidence="8" type="ORF">ELX58_05250</name>
</gene>
<accession>A0A4P6ZL73</accession>
<dbReference type="AlphaFoldDB" id="A0A4P6ZL73"/>
<dbReference type="NCBIfam" id="TIGR03544">
    <property type="entry name" value="DivI1A_domain"/>
    <property type="match status" value="1"/>
</dbReference>
<dbReference type="EMBL" id="CP034726">
    <property type="protein sequence ID" value="QBP18546.1"/>
    <property type="molecule type" value="Genomic_DNA"/>
</dbReference>
<keyword evidence="5" id="KW-0175">Coiled coil</keyword>
<keyword evidence="6" id="KW-0131">Cell cycle</keyword>
<keyword evidence="9" id="KW-1185">Reference proteome</keyword>
<dbReference type="Pfam" id="PF05103">
    <property type="entry name" value="DivIVA"/>
    <property type="match status" value="1"/>
</dbReference>
<dbReference type="InterPro" id="IPR011229">
    <property type="entry name" value="Cell_cycle_GpsB"/>
</dbReference>
<protein>
    <submittedName>
        <fullName evidence="8">Cell division regulator GpsB</fullName>
    </submittedName>
</protein>
<dbReference type="KEGG" id="lji:ELX58_05250"/>
<dbReference type="PANTHER" id="PTHR35794">
    <property type="entry name" value="CELL DIVISION PROTEIN DIVIVA"/>
    <property type="match status" value="1"/>
</dbReference>
<dbReference type="GO" id="GO:0051301">
    <property type="term" value="P:cell division"/>
    <property type="evidence" value="ECO:0007669"/>
    <property type="project" value="UniProtKB-KW"/>
</dbReference>
<evidence type="ECO:0000313" key="9">
    <source>
        <dbReference type="Proteomes" id="UP000294321"/>
    </source>
</evidence>
<evidence type="ECO:0000256" key="3">
    <source>
        <dbReference type="ARBA" id="ARBA00022618"/>
    </source>
</evidence>
<dbReference type="GO" id="GO:0005737">
    <property type="term" value="C:cytoplasm"/>
    <property type="evidence" value="ECO:0007669"/>
    <property type="project" value="UniProtKB-SubCell"/>
</dbReference>
<proteinExistence type="predicted"/>
<evidence type="ECO:0000256" key="4">
    <source>
        <dbReference type="ARBA" id="ARBA00022960"/>
    </source>
</evidence>
<keyword evidence="3 8" id="KW-0132">Cell division</keyword>
<organism evidence="8 9">
    <name type="scientific">Acetilactobacillus jinshanensis</name>
    <dbReference type="NCBI Taxonomy" id="1720083"/>
    <lineage>
        <taxon>Bacteria</taxon>
        <taxon>Bacillati</taxon>
        <taxon>Bacillota</taxon>
        <taxon>Bacilli</taxon>
        <taxon>Lactobacillales</taxon>
        <taxon>Lactobacillaceae</taxon>
        <taxon>Acetilactobacillus</taxon>
    </lineage>
</organism>
<keyword evidence="2" id="KW-0963">Cytoplasm</keyword>
<dbReference type="GO" id="GO:0008360">
    <property type="term" value="P:regulation of cell shape"/>
    <property type="evidence" value="ECO:0007669"/>
    <property type="project" value="UniProtKB-KW"/>
</dbReference>
<dbReference type="PANTHER" id="PTHR35794:SF1">
    <property type="entry name" value="CELL CYCLE PROTEIN GPSB"/>
    <property type="match status" value="1"/>
</dbReference>
<dbReference type="Gene3D" id="6.10.250.660">
    <property type="match status" value="1"/>
</dbReference>
<evidence type="ECO:0000256" key="7">
    <source>
        <dbReference type="SAM" id="MobiDB-lite"/>
    </source>
</evidence>
<evidence type="ECO:0000256" key="6">
    <source>
        <dbReference type="ARBA" id="ARBA00023306"/>
    </source>
</evidence>
<dbReference type="InterPro" id="IPR019933">
    <property type="entry name" value="DivIVA_domain"/>
</dbReference>
<dbReference type="OrthoDB" id="389699at2"/>
<dbReference type="NCBIfam" id="NF010725">
    <property type="entry name" value="PRK14127.1"/>
    <property type="match status" value="1"/>
</dbReference>
<name>A0A4P6ZL73_9LACO</name>
<comment type="subcellular location">
    <subcellularLocation>
        <location evidence="1">Cytoplasm</location>
    </subcellularLocation>
</comment>
<evidence type="ECO:0000256" key="1">
    <source>
        <dbReference type="ARBA" id="ARBA00004496"/>
    </source>
</evidence>
<dbReference type="PIRSF" id="PIRSF029938">
    <property type="entry name" value="UCP029938"/>
    <property type="match status" value="1"/>
</dbReference>
<feature type="region of interest" description="Disordered" evidence="7">
    <location>
        <begin position="64"/>
        <end position="101"/>
    </location>
</feature>
<evidence type="ECO:0000256" key="5">
    <source>
        <dbReference type="ARBA" id="ARBA00023054"/>
    </source>
</evidence>
<dbReference type="Proteomes" id="UP000294321">
    <property type="component" value="Chromosome"/>
</dbReference>
<keyword evidence="4" id="KW-0133">Cell shape</keyword>
<dbReference type="RefSeq" id="WP_133442105.1">
    <property type="nucleotide sequence ID" value="NZ_CP034726.1"/>
</dbReference>
<evidence type="ECO:0000256" key="2">
    <source>
        <dbReference type="ARBA" id="ARBA00022490"/>
    </source>
</evidence>
<sequence length="131" mass="15122">MGKIHFTPKDILQKDFKQKMRGYDPTDVDSFLDMVIRDYETFDKTIQQLQDENDQLRTKVDQLTKSGATVNNNVASPQMAQTRDQNQDRQPQSSAAQPDNATYINILKRLSNLENHVFGSNMNQNHNSDQF</sequence>
<dbReference type="InterPro" id="IPR007793">
    <property type="entry name" value="DivIVA_fam"/>
</dbReference>